<reference evidence="2 3" key="1">
    <citation type="submission" date="2023-05" db="EMBL/GenBank/DDBJ databases">
        <title>B98-5 Cell Line De Novo Hybrid Assembly: An Optical Mapping Approach.</title>
        <authorList>
            <person name="Kananen K."/>
            <person name="Auerbach J.A."/>
            <person name="Kautto E."/>
            <person name="Blachly J.S."/>
        </authorList>
    </citation>
    <scope>NUCLEOTIDE SEQUENCE [LARGE SCALE GENOMIC DNA]</scope>
    <source>
        <strain evidence="2">B95-8</strain>
        <tissue evidence="2">Cell line</tissue>
    </source>
</reference>
<comment type="caution">
    <text evidence="2">The sequence shown here is derived from an EMBL/GenBank/DDBJ whole genome shotgun (WGS) entry which is preliminary data.</text>
</comment>
<proteinExistence type="predicted"/>
<protein>
    <submittedName>
        <fullName evidence="2">Uncharacterized protein</fullName>
    </submittedName>
</protein>
<gene>
    <name evidence="2" type="ORF">P7K49_029459</name>
</gene>
<organism evidence="2 3">
    <name type="scientific">Saguinus oedipus</name>
    <name type="common">Cotton-top tamarin</name>
    <name type="synonym">Oedipomidas oedipus</name>
    <dbReference type="NCBI Taxonomy" id="9490"/>
    <lineage>
        <taxon>Eukaryota</taxon>
        <taxon>Metazoa</taxon>
        <taxon>Chordata</taxon>
        <taxon>Craniata</taxon>
        <taxon>Vertebrata</taxon>
        <taxon>Euteleostomi</taxon>
        <taxon>Mammalia</taxon>
        <taxon>Eutheria</taxon>
        <taxon>Euarchontoglires</taxon>
        <taxon>Primates</taxon>
        <taxon>Haplorrhini</taxon>
        <taxon>Platyrrhini</taxon>
        <taxon>Cebidae</taxon>
        <taxon>Callitrichinae</taxon>
        <taxon>Saguinus</taxon>
    </lineage>
</organism>
<dbReference type="Proteomes" id="UP001266305">
    <property type="component" value="Unassembled WGS sequence"/>
</dbReference>
<evidence type="ECO:0000256" key="1">
    <source>
        <dbReference type="SAM" id="MobiDB-lite"/>
    </source>
</evidence>
<keyword evidence="3" id="KW-1185">Reference proteome</keyword>
<sequence length="96" mass="10162">MWPSSGASSSQNPRSSSTNAKWMRQRSRKYSYPSPTLWPGGGPGGRRASGASAASYSSTQFDSAGGVAYLDDIASMPCRTGSFSSTDSERWKAINA</sequence>
<feature type="compositionally biased region" description="Low complexity" evidence="1">
    <location>
        <begin position="1"/>
        <end position="17"/>
    </location>
</feature>
<evidence type="ECO:0000313" key="2">
    <source>
        <dbReference type="EMBL" id="KAK2092930.1"/>
    </source>
</evidence>
<feature type="region of interest" description="Disordered" evidence="1">
    <location>
        <begin position="1"/>
        <end position="56"/>
    </location>
</feature>
<evidence type="ECO:0000313" key="3">
    <source>
        <dbReference type="Proteomes" id="UP001266305"/>
    </source>
</evidence>
<dbReference type="EMBL" id="JASSZA010000015">
    <property type="protein sequence ID" value="KAK2092930.1"/>
    <property type="molecule type" value="Genomic_DNA"/>
</dbReference>
<accession>A0ABQ9U794</accession>
<name>A0ABQ9U794_SAGOE</name>